<dbReference type="Proteomes" id="UP001201163">
    <property type="component" value="Unassembled WGS sequence"/>
</dbReference>
<keyword evidence="3" id="KW-0498">Mitosis</keyword>
<reference evidence="7" key="1">
    <citation type="submission" date="2022-01" db="EMBL/GenBank/DDBJ databases">
        <title>Comparative genomics reveals a dynamic genome evolution in the ectomycorrhizal milk-cap (Lactarius) mushrooms.</title>
        <authorList>
            <consortium name="DOE Joint Genome Institute"/>
            <person name="Lebreton A."/>
            <person name="Tang N."/>
            <person name="Kuo A."/>
            <person name="LaButti K."/>
            <person name="Drula E."/>
            <person name="Barry K."/>
            <person name="Clum A."/>
            <person name="Lipzen A."/>
            <person name="Mousain D."/>
            <person name="Ng V."/>
            <person name="Wang R."/>
            <person name="Wang X."/>
            <person name="Dai Y."/>
            <person name="Henrissat B."/>
            <person name="Grigoriev I.V."/>
            <person name="Guerin-Laguette A."/>
            <person name="Yu F."/>
            <person name="Martin F.M."/>
        </authorList>
    </citation>
    <scope>NUCLEOTIDE SEQUENCE</scope>
    <source>
        <strain evidence="7">QP</strain>
    </source>
</reference>
<dbReference type="AlphaFoldDB" id="A0AAD4LN17"/>
<evidence type="ECO:0000256" key="1">
    <source>
        <dbReference type="ARBA" id="ARBA00004123"/>
    </source>
</evidence>
<feature type="compositionally biased region" description="Basic residues" evidence="6">
    <location>
        <begin position="1168"/>
        <end position="1197"/>
    </location>
</feature>
<feature type="compositionally biased region" description="Acidic residues" evidence="6">
    <location>
        <begin position="1213"/>
        <end position="1225"/>
    </location>
</feature>
<dbReference type="PANTHER" id="PTHR12663:SF0">
    <property type="entry name" value="PRECOCIOUS DISSOCIATION OF SISTERS 5, ISOFORM A"/>
    <property type="match status" value="1"/>
</dbReference>
<comment type="caution">
    <text evidence="7">The sequence shown here is derived from an EMBL/GenBank/DDBJ whole genome shotgun (WGS) entry which is preliminary data.</text>
</comment>
<proteinExistence type="predicted"/>
<dbReference type="EMBL" id="JAKELL010000006">
    <property type="protein sequence ID" value="KAH8998079.1"/>
    <property type="molecule type" value="Genomic_DNA"/>
</dbReference>
<dbReference type="GO" id="GO:0007064">
    <property type="term" value="P:mitotic sister chromatid cohesion"/>
    <property type="evidence" value="ECO:0007669"/>
    <property type="project" value="InterPro"/>
</dbReference>
<dbReference type="GO" id="GO:0000785">
    <property type="term" value="C:chromatin"/>
    <property type="evidence" value="ECO:0007669"/>
    <property type="project" value="TreeGrafter"/>
</dbReference>
<feature type="compositionally biased region" description="Basic and acidic residues" evidence="6">
    <location>
        <begin position="1198"/>
        <end position="1212"/>
    </location>
</feature>
<accession>A0AAD4LN17</accession>
<evidence type="ECO:0000256" key="3">
    <source>
        <dbReference type="ARBA" id="ARBA00022776"/>
    </source>
</evidence>
<keyword evidence="5" id="KW-0131">Cell cycle</keyword>
<evidence type="ECO:0000256" key="2">
    <source>
        <dbReference type="ARBA" id="ARBA00022618"/>
    </source>
</evidence>
<keyword evidence="2" id="KW-0132">Cell division</keyword>
<dbReference type="GO" id="GO:0005634">
    <property type="term" value="C:nucleus"/>
    <property type="evidence" value="ECO:0007669"/>
    <property type="project" value="UniProtKB-SubCell"/>
</dbReference>
<sequence length="1269" mass="142554">MSTQREPRLSSSVTVTSARHLSLPLSAMVAQTRGAGQASLQKLKFHDKLIGKGLSTDVLLKKLKNLHTQLAELDQDRVDTATLATVRKELTHNTILLHKDRGVKAHAACCLADILRLFAPDAPYTHNELRDIFQFFFRQLSTGLRGSDFPYYNEYFHLLESLSTVKSVVLVCDLPNSEELMVDIFRDLFALVRHDLSKKIELHMADILVALIDEATSLPSELMDIIMAQFLDKNVGLDNPAFRLAVQVCNNTSDRLQRHVCQYFTEVIVQHAPDEELDDIRKAHELVKQLNKSCPSLLHLVIPQLEEELRVEDLSLRTMATHILGEMYADKGGADLVRKYPTTWNFWNLRRNDKSPAVRLAFVEATHGLLVGLPEQRDFIEEALNAKLLDPDEKIRAAVCKLYSQLDYETALHHVTEPQLRRVAERGLDKKHSVRIEALNSIGKLYSLAYPEIENGDQGAIKQFSWIPESLLQMSQSQEVKVAAENSLAEYVFPLIASSAKDPEMEEPIWTDRLLTTMKFLNERSIGSLISFSGLKIARPSIYERFVQCCRENNGGIIDENEEETIRKFNACVQRLSTTFPEPQKAADDLCAFAKLNEGRLYKLLETCMDTQTSLKSLIKSSREFLRRIEQSSAGVLPTFAVFLRRASLRLINQSSIPSLLRYLQRGDSTGDGYGTNQAQLLANNAHAILTSISKHCPVVYKAHLGELTKAIADERNPRLVGVCLQALAALARWDKSFAPGDKRTIERVMRFALDSNHRRAKYSARLLATSENKENLCTDIINAISGNLDNADDHKLLAHISVLAELAQTAPDSFESRSEVIMNFIVKQILMSPSPPDPGDMDVDIQWIERADVSPSLSKRILALKVCRNRCLAHAESDTALDMAAPALKMFFALLENGGSLHAENDDDAKVKARMRLQAAVSLLHLSTVPKFAAIVTNNFISLAITIQDPCYQVRAEFLRKYISLATHQQLPPHFNVIPFLTVHDPEADIKNMAKAYVSLAYRASPPGAKMNYFEMIFVQFLHLLAHHPDFSLTQDSLPDMAKYIEFYLESVASAENISLLYHLSGKAKTVRDSESHLYSENLYALSELAQHIIKDMAKRHSWTLQSLPMKVKLPTGILRPLPNAEAANKILKQVFLPPGALDWLSNQTKLAKANASEVRTFERPKPVRKSGEKRKKNGGRTNGHAKRPRGSGRNRRFGDSSDISDGHLDSDNSEENTDDDINDSPDMQSTLSSEDDPVENRRPGRDARTRAKAKIKQHVQKKVGRKS</sequence>
<keyword evidence="8" id="KW-1185">Reference proteome</keyword>
<dbReference type="InterPro" id="IPR011989">
    <property type="entry name" value="ARM-like"/>
</dbReference>
<dbReference type="Gene3D" id="1.25.10.10">
    <property type="entry name" value="Leucine-rich Repeat Variant"/>
    <property type="match status" value="1"/>
</dbReference>
<comment type="subcellular location">
    <subcellularLocation>
        <location evidence="1">Nucleus</location>
    </subcellularLocation>
</comment>
<dbReference type="InterPro" id="IPR016024">
    <property type="entry name" value="ARM-type_fold"/>
</dbReference>
<dbReference type="CDD" id="cd19953">
    <property type="entry name" value="PDS5"/>
    <property type="match status" value="1"/>
</dbReference>
<dbReference type="Pfam" id="PF20168">
    <property type="entry name" value="PDS5"/>
    <property type="match status" value="1"/>
</dbReference>
<dbReference type="PANTHER" id="PTHR12663">
    <property type="entry name" value="ANDROGEN INDUCED INHIBITOR OF PROLIFERATION AS3 / PDS5-RELATED"/>
    <property type="match status" value="1"/>
</dbReference>
<protein>
    <submittedName>
        <fullName evidence="7">Armadillo-type protein</fullName>
    </submittedName>
</protein>
<dbReference type="GO" id="GO:0006281">
    <property type="term" value="P:DNA repair"/>
    <property type="evidence" value="ECO:0007669"/>
    <property type="project" value="TreeGrafter"/>
</dbReference>
<feature type="compositionally biased region" description="Basic and acidic residues" evidence="6">
    <location>
        <begin position="1240"/>
        <end position="1251"/>
    </location>
</feature>
<evidence type="ECO:0000256" key="6">
    <source>
        <dbReference type="SAM" id="MobiDB-lite"/>
    </source>
</evidence>
<organism evidence="7 8">
    <name type="scientific">Lactarius akahatsu</name>
    <dbReference type="NCBI Taxonomy" id="416441"/>
    <lineage>
        <taxon>Eukaryota</taxon>
        <taxon>Fungi</taxon>
        <taxon>Dikarya</taxon>
        <taxon>Basidiomycota</taxon>
        <taxon>Agaricomycotina</taxon>
        <taxon>Agaricomycetes</taxon>
        <taxon>Russulales</taxon>
        <taxon>Russulaceae</taxon>
        <taxon>Lactarius</taxon>
    </lineage>
</organism>
<dbReference type="SUPFAM" id="SSF48371">
    <property type="entry name" value="ARM repeat"/>
    <property type="match status" value="2"/>
</dbReference>
<feature type="compositionally biased region" description="Basic residues" evidence="6">
    <location>
        <begin position="1252"/>
        <end position="1269"/>
    </location>
</feature>
<dbReference type="InterPro" id="IPR039776">
    <property type="entry name" value="Pds5"/>
</dbReference>
<evidence type="ECO:0000313" key="8">
    <source>
        <dbReference type="Proteomes" id="UP001201163"/>
    </source>
</evidence>
<feature type="region of interest" description="Disordered" evidence="6">
    <location>
        <begin position="1154"/>
        <end position="1269"/>
    </location>
</feature>
<keyword evidence="4" id="KW-0539">Nucleus</keyword>
<evidence type="ECO:0000313" key="7">
    <source>
        <dbReference type="EMBL" id="KAH8998079.1"/>
    </source>
</evidence>
<gene>
    <name evidence="7" type="ORF">EDB92DRAFT_1837783</name>
</gene>
<name>A0AAD4LN17_9AGAM</name>
<evidence type="ECO:0000256" key="5">
    <source>
        <dbReference type="ARBA" id="ARBA00023306"/>
    </source>
</evidence>
<dbReference type="GO" id="GO:0051301">
    <property type="term" value="P:cell division"/>
    <property type="evidence" value="ECO:0007669"/>
    <property type="project" value="UniProtKB-KW"/>
</dbReference>
<evidence type="ECO:0000256" key="4">
    <source>
        <dbReference type="ARBA" id="ARBA00023242"/>
    </source>
</evidence>